<gene>
    <name evidence="1" type="ORF">DAMO_2223</name>
</gene>
<dbReference type="STRING" id="671143.DAMO_2223"/>
<proteinExistence type="predicted"/>
<dbReference type="InterPro" id="IPR021409">
    <property type="entry name" value="DUF3047"/>
</dbReference>
<organism evidence="1 2">
    <name type="scientific">Methylomirabilis oxygeniifera</name>
    <dbReference type="NCBI Taxonomy" id="671143"/>
    <lineage>
        <taxon>Bacteria</taxon>
        <taxon>Candidatus Methylomirabilota</taxon>
        <taxon>Candidatus Methylomirabilia</taxon>
        <taxon>Candidatus Methylomirabilales</taxon>
        <taxon>Candidatus Methylomirabilaceae</taxon>
        <taxon>Candidatus Methylomirabilis</taxon>
    </lineage>
</organism>
<protein>
    <recommendedName>
        <fullName evidence="3">DUF3047 domain-containing protein</fullName>
    </recommendedName>
</protein>
<evidence type="ECO:0008006" key="3">
    <source>
        <dbReference type="Google" id="ProtNLM"/>
    </source>
</evidence>
<evidence type="ECO:0000313" key="1">
    <source>
        <dbReference type="EMBL" id="CBE69273.1"/>
    </source>
</evidence>
<dbReference type="KEGG" id="mox:DAMO_2223"/>
<sequence length="220" mass="24623">MILLGLVSITSEANPVSHPVSIPLPINGTIDEKGIPVGWDLEVFEDHPQIKLESLKDGQFGIRLVSTESSFGLHKTVEVDLKEFPILSWRWKVDRLPVAGDARDKSKNDQAAQLYVIFPHPLIKMRSPTLGYLWDSNAPTGTITDGYSPVTPIKVIVLRSGKQQLGKWVQERRNVAEDYVRLFGQNSLPKVGRVAIWINTQHTKSTAQASFTDLQFQRAN</sequence>
<dbReference type="Proteomes" id="UP000006898">
    <property type="component" value="Chromosome"/>
</dbReference>
<dbReference type="AlphaFoldDB" id="D5MHY2"/>
<accession>D5MHY2</accession>
<dbReference type="HOGENOM" id="CLU_1502509_0_0_0"/>
<dbReference type="EMBL" id="FP565575">
    <property type="protein sequence ID" value="CBE69273.1"/>
    <property type="molecule type" value="Genomic_DNA"/>
</dbReference>
<evidence type="ECO:0000313" key="2">
    <source>
        <dbReference type="Proteomes" id="UP000006898"/>
    </source>
</evidence>
<dbReference type="PATRIC" id="fig|671143.5.peg.1958"/>
<name>D5MHY2_METO1</name>
<dbReference type="Pfam" id="PF11249">
    <property type="entry name" value="DUF3047"/>
    <property type="match status" value="1"/>
</dbReference>
<reference evidence="1 2" key="1">
    <citation type="journal article" date="2010" name="Nature">
        <title>Nitrite-driven anaerobic methane oxidation by oxygenic bacteria.</title>
        <authorList>
            <person name="Ettwig K.F."/>
            <person name="Butler M.K."/>
            <person name="Le Paslier D."/>
            <person name="Pelletier E."/>
            <person name="Mangenot S."/>
            <person name="Kuypers M.M.M."/>
            <person name="Schreiber F."/>
            <person name="Dutilh B.E."/>
            <person name="Zedelius J."/>
            <person name="de Beer D."/>
            <person name="Gloerich J."/>
            <person name="Wessels H.J.C.T."/>
            <person name="van Allen T."/>
            <person name="Luesken F."/>
            <person name="Wu M."/>
            <person name="van de Pas-Schoonen K.T."/>
            <person name="Op den Camp H.J.M."/>
            <person name="Janssen-Megens E.M."/>
            <person name="Francoijs K-J."/>
            <person name="Stunnenberg H."/>
            <person name="Weissenbach J."/>
            <person name="Jetten M.S.M."/>
            <person name="Strous M."/>
        </authorList>
    </citation>
    <scope>NUCLEOTIDE SEQUENCE [LARGE SCALE GENOMIC DNA]</scope>
</reference>